<keyword evidence="2" id="KW-1185">Reference proteome</keyword>
<proteinExistence type="predicted"/>
<dbReference type="EMBL" id="BTGU01000004">
    <property type="protein sequence ID" value="GMN33427.1"/>
    <property type="molecule type" value="Genomic_DNA"/>
</dbReference>
<comment type="caution">
    <text evidence="1">The sequence shown here is derived from an EMBL/GenBank/DDBJ whole genome shotgun (WGS) entry which is preliminary data.</text>
</comment>
<protein>
    <submittedName>
        <fullName evidence="1">Uncharacterized protein</fullName>
    </submittedName>
</protein>
<sequence length="102" mass="11072">MHILCGAAEVDCDEFGKKEKEGSLVLVADPHALNEANSQDFLYFLLHSDKTRNFCDLAATYAIADSISKVQGSGRGSKAEDFSSRALVRGTHCQVACNNVYT</sequence>
<evidence type="ECO:0000313" key="2">
    <source>
        <dbReference type="Proteomes" id="UP001187192"/>
    </source>
</evidence>
<evidence type="ECO:0000313" key="1">
    <source>
        <dbReference type="EMBL" id="GMN33427.1"/>
    </source>
</evidence>
<dbReference type="Proteomes" id="UP001187192">
    <property type="component" value="Unassembled WGS sequence"/>
</dbReference>
<name>A0AA87ZF27_FICCA</name>
<gene>
    <name evidence="1" type="ORF">TIFTF001_004165</name>
</gene>
<organism evidence="1 2">
    <name type="scientific">Ficus carica</name>
    <name type="common">Common fig</name>
    <dbReference type="NCBI Taxonomy" id="3494"/>
    <lineage>
        <taxon>Eukaryota</taxon>
        <taxon>Viridiplantae</taxon>
        <taxon>Streptophyta</taxon>
        <taxon>Embryophyta</taxon>
        <taxon>Tracheophyta</taxon>
        <taxon>Spermatophyta</taxon>
        <taxon>Magnoliopsida</taxon>
        <taxon>eudicotyledons</taxon>
        <taxon>Gunneridae</taxon>
        <taxon>Pentapetalae</taxon>
        <taxon>rosids</taxon>
        <taxon>fabids</taxon>
        <taxon>Rosales</taxon>
        <taxon>Moraceae</taxon>
        <taxon>Ficeae</taxon>
        <taxon>Ficus</taxon>
    </lineage>
</organism>
<dbReference type="AlphaFoldDB" id="A0AA87ZF27"/>
<reference evidence="1" key="1">
    <citation type="submission" date="2023-07" db="EMBL/GenBank/DDBJ databases">
        <title>draft genome sequence of fig (Ficus carica).</title>
        <authorList>
            <person name="Takahashi T."/>
            <person name="Nishimura K."/>
        </authorList>
    </citation>
    <scope>NUCLEOTIDE SEQUENCE</scope>
</reference>
<accession>A0AA87ZF27</accession>